<organism evidence="1 2">
    <name type="scientific">Caldibacillus thermoamylovorans</name>
    <dbReference type="NCBI Taxonomy" id="35841"/>
    <lineage>
        <taxon>Bacteria</taxon>
        <taxon>Bacillati</taxon>
        <taxon>Bacillota</taxon>
        <taxon>Bacilli</taxon>
        <taxon>Bacillales</taxon>
        <taxon>Bacillaceae</taxon>
        <taxon>Caldibacillus</taxon>
    </lineage>
</organism>
<dbReference type="AlphaFoldDB" id="A0ABD4AC73"/>
<accession>A0ABD4AC73</accession>
<sequence length="114" mass="13122">MKQMKTTLKFKYMFPENFNPTYTNGVYGGIAPQGEIVMNFFFERPPLPYVENLELGEEGQAVTPPTVIDPNDFDYNVIRFVSSGVIMNLDSAKAIHNWLGQKIQILEQMREENQ</sequence>
<evidence type="ECO:0000313" key="2">
    <source>
        <dbReference type="Proteomes" id="UP000032076"/>
    </source>
</evidence>
<gene>
    <name evidence="1" type="ORF">B4167_1493</name>
</gene>
<dbReference type="EMBL" id="JXLU01000004">
    <property type="protein sequence ID" value="KIO74365.1"/>
    <property type="molecule type" value="Genomic_DNA"/>
</dbReference>
<dbReference type="Proteomes" id="UP000032076">
    <property type="component" value="Unassembled WGS sequence"/>
</dbReference>
<protein>
    <submittedName>
        <fullName evidence="1">Uncharacterized protein</fullName>
    </submittedName>
</protein>
<evidence type="ECO:0000313" key="1">
    <source>
        <dbReference type="EMBL" id="KIO74365.1"/>
    </source>
</evidence>
<name>A0ABD4AC73_9BACI</name>
<reference evidence="1 2" key="1">
    <citation type="submission" date="2015-01" db="EMBL/GenBank/DDBJ databases">
        <title>Draft Genome Sequences of Four Bacillus thermoamylovorans Strains, Isolated From Food Products.</title>
        <authorList>
            <person name="Krawcyk A.O."/>
            <person name="Berendsen E.M."/>
            <person name="Eijlander R.T."/>
            <person name="de Jong A."/>
            <person name="Wells-Bennik M."/>
            <person name="Kuipers O.P."/>
        </authorList>
    </citation>
    <scope>NUCLEOTIDE SEQUENCE [LARGE SCALE GENOMIC DNA]</scope>
    <source>
        <strain evidence="1 2">B4167</strain>
    </source>
</reference>
<proteinExistence type="predicted"/>
<comment type="caution">
    <text evidence="1">The sequence shown here is derived from an EMBL/GenBank/DDBJ whole genome shotgun (WGS) entry which is preliminary data.</text>
</comment>